<keyword evidence="2" id="KW-1185">Reference proteome</keyword>
<dbReference type="SUPFAM" id="SSF56219">
    <property type="entry name" value="DNase I-like"/>
    <property type="match status" value="1"/>
</dbReference>
<dbReference type="InterPro" id="IPR036691">
    <property type="entry name" value="Endo/exonu/phosph_ase_sf"/>
</dbReference>
<dbReference type="Proteomes" id="UP000597762">
    <property type="component" value="Unassembled WGS sequence"/>
</dbReference>
<comment type="caution">
    <text evidence="1">The sequence shown here is derived from an EMBL/GenBank/DDBJ whole genome shotgun (WGS) entry which is preliminary data.</text>
</comment>
<protein>
    <submittedName>
        <fullName evidence="1">Uncharacterized protein</fullName>
    </submittedName>
</protein>
<proteinExistence type="predicted"/>
<dbReference type="AlphaFoldDB" id="A0A812DY91"/>
<reference evidence="1" key="1">
    <citation type="submission" date="2021-01" db="EMBL/GenBank/DDBJ databases">
        <authorList>
            <person name="Li R."/>
            <person name="Bekaert M."/>
        </authorList>
    </citation>
    <scope>NUCLEOTIDE SEQUENCE</scope>
    <source>
        <strain evidence="1">Farmed</strain>
    </source>
</reference>
<dbReference type="EMBL" id="CAHIKZ030004577">
    <property type="protein sequence ID" value="CAE1312534.1"/>
    <property type="molecule type" value="Genomic_DNA"/>
</dbReference>
<accession>A0A812DY91</accession>
<name>A0A812DY91_ACAPH</name>
<organism evidence="1 2">
    <name type="scientific">Acanthosepion pharaonis</name>
    <name type="common">Pharaoh cuttlefish</name>
    <name type="synonym">Sepia pharaonis</name>
    <dbReference type="NCBI Taxonomy" id="158019"/>
    <lineage>
        <taxon>Eukaryota</taxon>
        <taxon>Metazoa</taxon>
        <taxon>Spiralia</taxon>
        <taxon>Lophotrochozoa</taxon>
        <taxon>Mollusca</taxon>
        <taxon>Cephalopoda</taxon>
        <taxon>Coleoidea</taxon>
        <taxon>Decapodiformes</taxon>
        <taxon>Sepiida</taxon>
        <taxon>Sepiina</taxon>
        <taxon>Sepiidae</taxon>
        <taxon>Acanthosepion</taxon>
    </lineage>
</organism>
<evidence type="ECO:0000313" key="2">
    <source>
        <dbReference type="Proteomes" id="UP000597762"/>
    </source>
</evidence>
<gene>
    <name evidence="1" type="ORF">SPHA_63772</name>
</gene>
<dbReference type="OrthoDB" id="418748at2759"/>
<sequence>MKIAGWNLRTLRDEGTQSLTVKTLYKYGGCVACLSEVRLPISGHRIMKVPEPDCVYHLYHSGVEDNSGLYRVAIALSSVARTALLAWEPVSNRLAMNAAEEDKDIFYRDPQAVVDRTPFTDLLVVAADWNARTGQEDEGTRHVLGRFALGTRCDNGDRLVNFAVANRLVVTKHSFPAPAMTSRHLAFQ</sequence>
<evidence type="ECO:0000313" key="1">
    <source>
        <dbReference type="EMBL" id="CAE1312534.1"/>
    </source>
</evidence>